<protein>
    <recommendedName>
        <fullName evidence="3">Ubiquitin-like protease family profile domain-containing protein</fullName>
    </recommendedName>
</protein>
<dbReference type="Gene3D" id="3.40.395.10">
    <property type="entry name" value="Adenoviral Proteinase, Chain A"/>
    <property type="match status" value="1"/>
</dbReference>
<proteinExistence type="predicted"/>
<evidence type="ECO:0000313" key="2">
    <source>
        <dbReference type="Proteomes" id="UP000289738"/>
    </source>
</evidence>
<dbReference type="InterPro" id="IPR038765">
    <property type="entry name" value="Papain-like_cys_pep_sf"/>
</dbReference>
<keyword evidence="2" id="KW-1185">Reference proteome</keyword>
<comment type="caution">
    <text evidence="1">The sequence shown here is derived from an EMBL/GenBank/DDBJ whole genome shotgun (WGS) entry which is preliminary data.</text>
</comment>
<reference evidence="1 2" key="1">
    <citation type="submission" date="2019-01" db="EMBL/GenBank/DDBJ databases">
        <title>Sequencing of cultivated peanut Arachis hypogaea provides insights into genome evolution and oil improvement.</title>
        <authorList>
            <person name="Chen X."/>
        </authorList>
    </citation>
    <scope>NUCLEOTIDE SEQUENCE [LARGE SCALE GENOMIC DNA]</scope>
    <source>
        <strain evidence="2">cv. Fuhuasheng</strain>
        <tissue evidence="1">Leaves</tissue>
    </source>
</reference>
<dbReference type="AlphaFoldDB" id="A0A444X6U5"/>
<dbReference type="SUPFAM" id="SSF54001">
    <property type="entry name" value="Cysteine proteinases"/>
    <property type="match status" value="1"/>
</dbReference>
<sequence length="175" mass="20885">MLQNMAIGNHNGGEFLHVKSKKPFDIEDYKMFIPFLDLKKLASHPYIFAPVCYGEHWWIWMADVRKKKFCILDPYHKKCPSPDRLKLNKFVVRVCDFQNEVYVIKWLEIIEPLNIKKGKYNWENWTQAEVDHFRVEYALQIPFHEMNQDRDTTIKPSTVLLSPYCQIDSDDIDSD</sequence>
<evidence type="ECO:0008006" key="3">
    <source>
        <dbReference type="Google" id="ProtNLM"/>
    </source>
</evidence>
<dbReference type="Proteomes" id="UP000289738">
    <property type="component" value="Chromosome B10"/>
</dbReference>
<accession>A0A444X6U5</accession>
<name>A0A444X6U5_ARAHY</name>
<evidence type="ECO:0000313" key="1">
    <source>
        <dbReference type="EMBL" id="RYQ85374.1"/>
    </source>
</evidence>
<gene>
    <name evidence="1" type="ORF">Ahy_B10g104926</name>
</gene>
<organism evidence="1 2">
    <name type="scientific">Arachis hypogaea</name>
    <name type="common">Peanut</name>
    <dbReference type="NCBI Taxonomy" id="3818"/>
    <lineage>
        <taxon>Eukaryota</taxon>
        <taxon>Viridiplantae</taxon>
        <taxon>Streptophyta</taxon>
        <taxon>Embryophyta</taxon>
        <taxon>Tracheophyta</taxon>
        <taxon>Spermatophyta</taxon>
        <taxon>Magnoliopsida</taxon>
        <taxon>eudicotyledons</taxon>
        <taxon>Gunneridae</taxon>
        <taxon>Pentapetalae</taxon>
        <taxon>rosids</taxon>
        <taxon>fabids</taxon>
        <taxon>Fabales</taxon>
        <taxon>Fabaceae</taxon>
        <taxon>Papilionoideae</taxon>
        <taxon>50 kb inversion clade</taxon>
        <taxon>dalbergioids sensu lato</taxon>
        <taxon>Dalbergieae</taxon>
        <taxon>Pterocarpus clade</taxon>
        <taxon>Arachis</taxon>
    </lineage>
</organism>
<dbReference type="EMBL" id="SDMP01000020">
    <property type="protein sequence ID" value="RYQ85374.1"/>
    <property type="molecule type" value="Genomic_DNA"/>
</dbReference>